<organism evidence="2 3">
    <name type="scientific">Amnibacterium setariae</name>
    <dbReference type="NCBI Taxonomy" id="2306585"/>
    <lineage>
        <taxon>Bacteria</taxon>
        <taxon>Bacillati</taxon>
        <taxon>Actinomycetota</taxon>
        <taxon>Actinomycetes</taxon>
        <taxon>Micrococcales</taxon>
        <taxon>Microbacteriaceae</taxon>
        <taxon>Amnibacterium</taxon>
    </lineage>
</organism>
<protein>
    <submittedName>
        <fullName evidence="2">Uncharacterized protein</fullName>
    </submittedName>
</protein>
<evidence type="ECO:0000256" key="1">
    <source>
        <dbReference type="SAM" id="MobiDB-lite"/>
    </source>
</evidence>
<dbReference type="Proteomes" id="UP000265742">
    <property type="component" value="Unassembled WGS sequence"/>
</dbReference>
<proteinExistence type="predicted"/>
<feature type="region of interest" description="Disordered" evidence="1">
    <location>
        <begin position="45"/>
        <end position="72"/>
    </location>
</feature>
<dbReference type="RefSeq" id="WP_119482922.1">
    <property type="nucleotide sequence ID" value="NZ_QXTG01000002.1"/>
</dbReference>
<name>A0A3A1TWM6_9MICO</name>
<comment type="caution">
    <text evidence="2">The sequence shown here is derived from an EMBL/GenBank/DDBJ whole genome shotgun (WGS) entry which is preliminary data.</text>
</comment>
<sequence>MVDVDELYVGTLATLRRPPPTVEQTADLLMQLVREALEAAWEEGRGRGAAEWTQLDLPGNPYSAEEWPDWSL</sequence>
<keyword evidence="3" id="KW-1185">Reference proteome</keyword>
<dbReference type="EMBL" id="QXTG01000002">
    <property type="protein sequence ID" value="RIX28612.1"/>
    <property type="molecule type" value="Genomic_DNA"/>
</dbReference>
<gene>
    <name evidence="2" type="ORF">D1781_14475</name>
</gene>
<reference evidence="3" key="1">
    <citation type="submission" date="2018-09" db="EMBL/GenBank/DDBJ databases">
        <authorList>
            <person name="Kim I."/>
        </authorList>
    </citation>
    <scope>NUCLEOTIDE SEQUENCE [LARGE SCALE GENOMIC DNA]</scope>
    <source>
        <strain evidence="3">DD4a</strain>
    </source>
</reference>
<accession>A0A3A1TWM6</accession>
<dbReference type="AlphaFoldDB" id="A0A3A1TWM6"/>
<evidence type="ECO:0000313" key="2">
    <source>
        <dbReference type="EMBL" id="RIX28612.1"/>
    </source>
</evidence>
<evidence type="ECO:0000313" key="3">
    <source>
        <dbReference type="Proteomes" id="UP000265742"/>
    </source>
</evidence>